<dbReference type="SUPFAM" id="SSF56712">
    <property type="entry name" value="Prokaryotic type I DNA topoisomerase"/>
    <property type="match status" value="3"/>
</dbReference>
<dbReference type="PRINTS" id="PR00417">
    <property type="entry name" value="PRTPISMRASEI"/>
</dbReference>
<evidence type="ECO:0000259" key="9">
    <source>
        <dbReference type="PROSITE" id="PS52039"/>
    </source>
</evidence>
<dbReference type="Gene3D" id="3.40.50.140">
    <property type="match status" value="1"/>
</dbReference>
<comment type="function">
    <text evidence="7">Introduces a single-strand break via transesterification at a target site in duplex DNA. Releases the supercoiling and torsional tension of DNA introduced during the DNA replication and transcription by transiently cleaving and rejoining one strand of the DNA duplex. The scissile phosphodiester is attacked by the catalytic tyrosine of the enzyme, resulting in the formation of a DNA-(5'-phosphotyrosyl)-enzyme intermediate and the expulsion of a 3'-OH DNA strand.</text>
</comment>
<dbReference type="InterPro" id="IPR003601">
    <property type="entry name" value="Topo_IA_2"/>
</dbReference>
<keyword evidence="6 7" id="KW-0413">Isomerase</keyword>
<dbReference type="GO" id="GO:0003677">
    <property type="term" value="F:DNA binding"/>
    <property type="evidence" value="ECO:0007669"/>
    <property type="project" value="UniProtKB-KW"/>
</dbReference>
<comment type="catalytic activity">
    <reaction evidence="1 7">
        <text>ATP-independent breakage of single-stranded DNA, followed by passage and rejoining.</text>
        <dbReference type="EC" id="5.6.2.1"/>
    </reaction>
</comment>
<evidence type="ECO:0000313" key="10">
    <source>
        <dbReference type="EMBL" id="KAK1328581.1"/>
    </source>
</evidence>
<dbReference type="InterPro" id="IPR056452">
    <property type="entry name" value="Zn_ribbon_TOP3B"/>
</dbReference>
<dbReference type="PROSITE" id="PS00396">
    <property type="entry name" value="TOPO_IA_1"/>
    <property type="match status" value="1"/>
</dbReference>
<organism evidence="10 11">
    <name type="scientific">Cnephaeus nilssonii</name>
    <name type="common">Northern bat</name>
    <name type="synonym">Eptesicus nilssonii</name>
    <dbReference type="NCBI Taxonomy" id="3371016"/>
    <lineage>
        <taxon>Eukaryota</taxon>
        <taxon>Metazoa</taxon>
        <taxon>Chordata</taxon>
        <taxon>Craniata</taxon>
        <taxon>Vertebrata</taxon>
        <taxon>Euteleostomi</taxon>
        <taxon>Mammalia</taxon>
        <taxon>Eutheria</taxon>
        <taxon>Laurasiatheria</taxon>
        <taxon>Chiroptera</taxon>
        <taxon>Yangochiroptera</taxon>
        <taxon>Vespertilionidae</taxon>
        <taxon>Cnephaeus</taxon>
    </lineage>
</organism>
<name>A0AA40HDB4_CNENI</name>
<dbReference type="SMART" id="SM00493">
    <property type="entry name" value="TOPRIM"/>
    <property type="match status" value="1"/>
</dbReference>
<dbReference type="CDD" id="cd00186">
    <property type="entry name" value="TOP1Ac"/>
    <property type="match status" value="1"/>
</dbReference>
<evidence type="ECO:0000256" key="3">
    <source>
        <dbReference type="ARBA" id="ARBA00012891"/>
    </source>
</evidence>
<evidence type="ECO:0000256" key="7">
    <source>
        <dbReference type="RuleBase" id="RU362092"/>
    </source>
</evidence>
<dbReference type="InterPro" id="IPR003602">
    <property type="entry name" value="Topo_IA_DNA-bd_dom"/>
</dbReference>
<evidence type="ECO:0000313" key="11">
    <source>
        <dbReference type="Proteomes" id="UP001177744"/>
    </source>
</evidence>
<dbReference type="InterPro" id="IPR034144">
    <property type="entry name" value="TOPRIM_TopoIII"/>
</dbReference>
<evidence type="ECO:0000256" key="6">
    <source>
        <dbReference type="ARBA" id="ARBA00023235"/>
    </source>
</evidence>
<dbReference type="InterPro" id="IPR013497">
    <property type="entry name" value="Topo_IA_cen"/>
</dbReference>
<accession>A0AA40HDB4</accession>
<dbReference type="PANTHER" id="PTHR11390">
    <property type="entry name" value="PROKARYOTIC DNA TOPOISOMERASE"/>
    <property type="match status" value="1"/>
</dbReference>
<dbReference type="Proteomes" id="UP001177744">
    <property type="component" value="Unassembled WGS sequence"/>
</dbReference>
<dbReference type="Pfam" id="PF01131">
    <property type="entry name" value="Topoisom_bac"/>
    <property type="match status" value="1"/>
</dbReference>
<feature type="region of interest" description="Disordered" evidence="8">
    <location>
        <begin position="1030"/>
        <end position="1065"/>
    </location>
</feature>
<comment type="caution">
    <text evidence="10">The sequence shown here is derived from an EMBL/GenBank/DDBJ whole genome shotgun (WGS) entry which is preliminary data.</text>
</comment>
<dbReference type="AlphaFoldDB" id="A0AA40HDB4"/>
<comment type="similarity">
    <text evidence="2 7">Belongs to the type IA topoisomerase family.</text>
</comment>
<dbReference type="SMART" id="SM00437">
    <property type="entry name" value="TOP1Ac"/>
    <property type="match status" value="1"/>
</dbReference>
<dbReference type="SMART" id="SM00436">
    <property type="entry name" value="TOP1Bc"/>
    <property type="match status" value="1"/>
</dbReference>
<dbReference type="Gene3D" id="1.10.290.10">
    <property type="entry name" value="Topoisomerase I, domain 4"/>
    <property type="match status" value="1"/>
</dbReference>
<dbReference type="InterPro" id="IPR023405">
    <property type="entry name" value="Topo_IA_core_domain"/>
</dbReference>
<dbReference type="GO" id="GO:0006281">
    <property type="term" value="P:DNA repair"/>
    <property type="evidence" value="ECO:0007669"/>
    <property type="project" value="TreeGrafter"/>
</dbReference>
<reference evidence="10" key="1">
    <citation type="submission" date="2023-06" db="EMBL/GenBank/DDBJ databases">
        <title>Reference genome for the Northern bat (Eptesicus nilssonii), a most northern bat species.</title>
        <authorList>
            <person name="Laine V.N."/>
            <person name="Pulliainen A.T."/>
            <person name="Lilley T.M."/>
        </authorList>
    </citation>
    <scope>NUCLEOTIDE SEQUENCE</scope>
    <source>
        <strain evidence="10">BLF_Eptnil</strain>
        <tissue evidence="10">Kidney</tissue>
    </source>
</reference>
<dbReference type="GO" id="GO:0006265">
    <property type="term" value="P:DNA topological change"/>
    <property type="evidence" value="ECO:0007669"/>
    <property type="project" value="InterPro"/>
</dbReference>
<dbReference type="InterPro" id="IPR000380">
    <property type="entry name" value="Topo_IA"/>
</dbReference>
<dbReference type="Pfam" id="PF01751">
    <property type="entry name" value="Toprim"/>
    <property type="match status" value="1"/>
</dbReference>
<evidence type="ECO:0000256" key="5">
    <source>
        <dbReference type="ARBA" id="ARBA00023125"/>
    </source>
</evidence>
<dbReference type="InterPro" id="IPR013826">
    <property type="entry name" value="Topo_IA_cen_sub3"/>
</dbReference>
<dbReference type="GO" id="GO:0003917">
    <property type="term" value="F:DNA topoisomerase type I (single strand cut, ATP-independent) activity"/>
    <property type="evidence" value="ECO:0007669"/>
    <property type="project" value="UniProtKB-EC"/>
</dbReference>
<keyword evidence="4 7" id="KW-0799">Topoisomerase</keyword>
<keyword evidence="5 7" id="KW-0238">DNA-binding</keyword>
<dbReference type="InterPro" id="IPR013824">
    <property type="entry name" value="Topo_IA_cen_sub1"/>
</dbReference>
<dbReference type="EMBL" id="JAULJE010000023">
    <property type="protein sequence ID" value="KAK1328581.1"/>
    <property type="molecule type" value="Genomic_DNA"/>
</dbReference>
<feature type="domain" description="Topo IA-type catalytic" evidence="9">
    <location>
        <begin position="243"/>
        <end position="802"/>
    </location>
</feature>
<dbReference type="GO" id="GO:0005634">
    <property type="term" value="C:nucleus"/>
    <property type="evidence" value="ECO:0007669"/>
    <property type="project" value="TreeGrafter"/>
</dbReference>
<dbReference type="FunFam" id="1.10.290.10:FF:000001">
    <property type="entry name" value="DNA topoisomerase"/>
    <property type="match status" value="1"/>
</dbReference>
<keyword evidence="11" id="KW-1185">Reference proteome</keyword>
<feature type="region of interest" description="Disordered" evidence="8">
    <location>
        <begin position="637"/>
        <end position="657"/>
    </location>
</feature>
<dbReference type="InterPro" id="IPR006171">
    <property type="entry name" value="TOPRIM_dom"/>
</dbReference>
<dbReference type="GO" id="GO:0006310">
    <property type="term" value="P:DNA recombination"/>
    <property type="evidence" value="ECO:0007669"/>
    <property type="project" value="TreeGrafter"/>
</dbReference>
<proteinExistence type="inferred from homology"/>
<gene>
    <name evidence="10" type="ORF">QTO34_012154</name>
</gene>
<dbReference type="PANTHER" id="PTHR11390:SF20">
    <property type="entry name" value="DNA TOPOISOMERASE 3-BETA-1"/>
    <property type="match status" value="1"/>
</dbReference>
<evidence type="ECO:0000256" key="4">
    <source>
        <dbReference type="ARBA" id="ARBA00023029"/>
    </source>
</evidence>
<evidence type="ECO:0000256" key="2">
    <source>
        <dbReference type="ARBA" id="ARBA00009446"/>
    </source>
</evidence>
<feature type="compositionally biased region" description="Basic residues" evidence="8">
    <location>
        <begin position="1030"/>
        <end position="1049"/>
    </location>
</feature>
<evidence type="ECO:0000256" key="8">
    <source>
        <dbReference type="SAM" id="MobiDB-lite"/>
    </source>
</evidence>
<dbReference type="Gene3D" id="1.10.460.10">
    <property type="entry name" value="Topoisomerase I, domain 2"/>
    <property type="match status" value="2"/>
</dbReference>
<sequence length="1143" mass="127311">MGQRLARCLEEPALQLIIVFTEPACGSSGVSIDSSVGLLNFFIAISLKLAPTLRQDEDCAHGCRKAIFGPVHCQNPLSREHVLTQRAEWHVLRARVHGTFAGQPVRFKMTSVCGHVMTLDFLGKYNKWDKVDPAELFSQAPTEKKEANPKLNMVKFLQVEGKGCDYIVLWLDCDKEGENICFEAECAALAMVPSHWVQLQVLDAVLPAMNPARGGEKTVFRARFSSITDTDICNAMARLGEPDHNEALSVDARQELDLRIGCAFTRFQTKYFQGKYGDLDSSLISFGPCQTPTLGFCVERHDKIQSFKPETYWVLQAKVLFPFSFDGSFQVNADKDRSLLLDWDRVRVFDREIAQMFLNMTKLEKEAQVEATSKKEKAKQRPLALNTVEMLRVASSSLGMGPQHAMQTAERLYTQGYISYPRTETTHYPENFDLKGPLRQQANHPYWADTVKQLLAEGINRPRKGHDAGDHPPITPMRSATEAELGSEAWRLYEYITRHFIATVSYDCKYLQNTISFRIGPEHFTCTVKTVISPGFTEIMPWQSVPLEESLPTCQRGDTFPVGEVKLLEKQTSPPDYLTEAELITLMEKHGIGGCTCRDPGWRVPIPRPAWKQCFQSCPCVNGMWCGAWHSAGWNQGPVTGGGEGSPRSEGSDSRPRDTRALLCVAGTDASIPVHINNICQRNYVVVESGRRLKPTNLGIVLVHGYYKIGEFSPVLLGCSSAFVSPEPPLQHPAVSPPLPQQGAALATQDLPQQRLGTVGDAELVLPTIRSAVEKQLNLIAQGKADYRQVLGHTLDIFKRKFHYFVDSIAGMDELMEVSFSPLAATGKPLSRCGKCHRFMKYIQAKPSRLHCSHCDETYTLPQNGTIKLYKELRCPLDDFELVLWSSGSRGKSYPLCPYCYNHPPFRDMKKGMGCNECTHPTCQHSLSMLGIGQCVECESGVLVLDPTSGPKWKVACNKCNVVAHCFENAHRVRVSPETCSSCEAALLDVDFNKAKSPLLGDETQHTGCVFCDPVFQELVELRHAASCHPMHRGGPGRRQGRGRARGRRPAGSPVPGDQRTRCQPWPPTLYDGPVNIRGPEKSLRINLWLHLAFHRGAAPQAPSFWRLQRANVVFHGTQFGKLEAFERLLLQAGLLGSCAVVA</sequence>
<dbReference type="EC" id="5.6.2.1" evidence="3 7"/>
<dbReference type="InterPro" id="IPR023406">
    <property type="entry name" value="Topo_IA_AS"/>
</dbReference>
<dbReference type="PROSITE" id="PS52039">
    <property type="entry name" value="TOPO_IA_2"/>
    <property type="match status" value="1"/>
</dbReference>
<dbReference type="CDD" id="cd03362">
    <property type="entry name" value="TOPRIM_TopoIA_TopoIII"/>
    <property type="match status" value="1"/>
</dbReference>
<dbReference type="Pfam" id="PF23546">
    <property type="entry name" value="Zn_ribbon_TOP3B"/>
    <property type="match status" value="1"/>
</dbReference>
<evidence type="ECO:0000256" key="1">
    <source>
        <dbReference type="ARBA" id="ARBA00000213"/>
    </source>
</evidence>
<protein>
    <recommendedName>
        <fullName evidence="3 7">DNA topoisomerase</fullName>
        <ecNumber evidence="3 7">5.6.2.1</ecNumber>
    </recommendedName>
</protein>